<dbReference type="Gene3D" id="1.20.1250.20">
    <property type="entry name" value="MFS general substrate transporter like domains"/>
    <property type="match status" value="2"/>
</dbReference>
<dbReference type="Proteomes" id="UP001593940">
    <property type="component" value="Unassembled WGS sequence"/>
</dbReference>
<feature type="transmembrane region" description="Helical" evidence="6">
    <location>
        <begin position="141"/>
        <end position="163"/>
    </location>
</feature>
<dbReference type="InterPro" id="IPR036259">
    <property type="entry name" value="MFS_trans_sf"/>
</dbReference>
<evidence type="ECO:0000256" key="2">
    <source>
        <dbReference type="ARBA" id="ARBA00022475"/>
    </source>
</evidence>
<dbReference type="InterPro" id="IPR020846">
    <property type="entry name" value="MFS_dom"/>
</dbReference>
<dbReference type="PROSITE" id="PS50850">
    <property type="entry name" value="MFS"/>
    <property type="match status" value="1"/>
</dbReference>
<dbReference type="PANTHER" id="PTHR43124">
    <property type="entry name" value="PURINE EFFLUX PUMP PBUE"/>
    <property type="match status" value="1"/>
</dbReference>
<feature type="transmembrane region" description="Helical" evidence="6">
    <location>
        <begin position="216"/>
        <end position="240"/>
    </location>
</feature>
<reference evidence="8 9" key="1">
    <citation type="submission" date="2024-09" db="EMBL/GenBank/DDBJ databases">
        <title>Nodulacao em especies de Leguminosae Basais da Amazonia e Caracterizacao dos Rizobios e Bacterias Associadas aos Nodulos.</title>
        <authorList>
            <person name="Jambeiro I.C.A."/>
            <person name="Lopes I.S."/>
            <person name="Aguiar E.R.G.R."/>
            <person name="Santos A.F.J."/>
            <person name="Dos Santos J.M.F."/>
            <person name="Gross E."/>
        </authorList>
    </citation>
    <scope>NUCLEOTIDE SEQUENCE [LARGE SCALE GENOMIC DNA]</scope>
    <source>
        <strain evidence="8 9">BRUESC1165</strain>
    </source>
</reference>
<comment type="caution">
    <text evidence="8">The sequence shown here is derived from an EMBL/GenBank/DDBJ whole genome shotgun (WGS) entry which is preliminary data.</text>
</comment>
<proteinExistence type="predicted"/>
<feature type="transmembrane region" description="Helical" evidence="6">
    <location>
        <begin position="281"/>
        <end position="301"/>
    </location>
</feature>
<feature type="transmembrane region" description="Helical" evidence="6">
    <location>
        <begin position="108"/>
        <end position="129"/>
    </location>
</feature>
<organism evidence="8 9">
    <name type="scientific">Microvirga arabica</name>
    <dbReference type="NCBI Taxonomy" id="1128671"/>
    <lineage>
        <taxon>Bacteria</taxon>
        <taxon>Pseudomonadati</taxon>
        <taxon>Pseudomonadota</taxon>
        <taxon>Alphaproteobacteria</taxon>
        <taxon>Hyphomicrobiales</taxon>
        <taxon>Methylobacteriaceae</taxon>
        <taxon>Microvirga</taxon>
    </lineage>
</organism>
<dbReference type="RefSeq" id="WP_377030983.1">
    <property type="nucleotide sequence ID" value="NZ_JBHOMY010000085.1"/>
</dbReference>
<feature type="transmembrane region" description="Helical" evidence="6">
    <location>
        <begin position="169"/>
        <end position="195"/>
    </location>
</feature>
<dbReference type="SUPFAM" id="SSF103473">
    <property type="entry name" value="MFS general substrate transporter"/>
    <property type="match status" value="1"/>
</dbReference>
<accession>A0ABV6YE74</accession>
<dbReference type="CDD" id="cd06174">
    <property type="entry name" value="MFS"/>
    <property type="match status" value="1"/>
</dbReference>
<feature type="transmembrane region" description="Helical" evidence="6">
    <location>
        <begin position="12"/>
        <end position="32"/>
    </location>
</feature>
<dbReference type="PANTHER" id="PTHR43124:SF3">
    <property type="entry name" value="CHLORAMPHENICOL EFFLUX PUMP RV0191"/>
    <property type="match status" value="1"/>
</dbReference>
<gene>
    <name evidence="8" type="ORF">ACETIH_21865</name>
</gene>
<evidence type="ECO:0000256" key="1">
    <source>
        <dbReference type="ARBA" id="ARBA00004651"/>
    </source>
</evidence>
<comment type="subcellular location">
    <subcellularLocation>
        <location evidence="1">Cell membrane</location>
        <topology evidence="1">Multi-pass membrane protein</topology>
    </subcellularLocation>
</comment>
<evidence type="ECO:0000256" key="5">
    <source>
        <dbReference type="ARBA" id="ARBA00023136"/>
    </source>
</evidence>
<dbReference type="InterPro" id="IPR050189">
    <property type="entry name" value="MFS_Efflux_Transporters"/>
</dbReference>
<keyword evidence="2" id="KW-1003">Cell membrane</keyword>
<feature type="transmembrane region" description="Helical" evidence="6">
    <location>
        <begin position="367"/>
        <end position="390"/>
    </location>
</feature>
<dbReference type="EMBL" id="JBHOMY010000085">
    <property type="protein sequence ID" value="MFC1459302.1"/>
    <property type="molecule type" value="Genomic_DNA"/>
</dbReference>
<sequence length="399" mass="40193">MTTAAYAAIRRHTHWGVVSVVVGAGIVTGIQVGKAAIATPMLQADLGFNLTAAGWLTGIFAVLGLVGGIPAGTLVSRTGDRRMLVLGLGAIALGTVMGATAPGYPVLLASRVLEGLGFLLVTVAGPAILNRMVGDGQRDIAFALWSCFMPAGMALVMLAGPLFGDWRTLWWGNAGLAAAAIVAGLAIVPAATARVSVSWRSAASDSLRVLTSREPILLAACFASYSLMFFALFSFLPVLLMEQMAIAHGTAGLLSSVATGANIIGNLAAGYLLARGISRPALLAGAYLIMGLAGIGIFLQVFGGTPTLALCILFSGVGGLIPATLISSVPLVASSAALAPVVIGLVMQGSNLGQVIGPVAVGGATGIYGWAAAAGIVLIAALIATVAAMVTNFDDSRIR</sequence>
<evidence type="ECO:0000256" key="3">
    <source>
        <dbReference type="ARBA" id="ARBA00022692"/>
    </source>
</evidence>
<keyword evidence="9" id="KW-1185">Reference proteome</keyword>
<keyword evidence="3 6" id="KW-0812">Transmembrane</keyword>
<feature type="transmembrane region" description="Helical" evidence="6">
    <location>
        <begin position="338"/>
        <end position="361"/>
    </location>
</feature>
<keyword evidence="4 6" id="KW-1133">Transmembrane helix</keyword>
<feature type="transmembrane region" description="Helical" evidence="6">
    <location>
        <begin position="307"/>
        <end position="326"/>
    </location>
</feature>
<dbReference type="InterPro" id="IPR011701">
    <property type="entry name" value="MFS"/>
</dbReference>
<protein>
    <submittedName>
        <fullName evidence="8">CynX/NimT family MFS transporter</fullName>
    </submittedName>
</protein>
<feature type="transmembrane region" description="Helical" evidence="6">
    <location>
        <begin position="83"/>
        <end position="102"/>
    </location>
</feature>
<keyword evidence="5 6" id="KW-0472">Membrane</keyword>
<evidence type="ECO:0000256" key="4">
    <source>
        <dbReference type="ARBA" id="ARBA00022989"/>
    </source>
</evidence>
<evidence type="ECO:0000313" key="8">
    <source>
        <dbReference type="EMBL" id="MFC1459302.1"/>
    </source>
</evidence>
<feature type="transmembrane region" description="Helical" evidence="6">
    <location>
        <begin position="252"/>
        <end position="274"/>
    </location>
</feature>
<evidence type="ECO:0000256" key="6">
    <source>
        <dbReference type="SAM" id="Phobius"/>
    </source>
</evidence>
<evidence type="ECO:0000313" key="9">
    <source>
        <dbReference type="Proteomes" id="UP001593940"/>
    </source>
</evidence>
<feature type="transmembrane region" description="Helical" evidence="6">
    <location>
        <begin position="52"/>
        <end position="71"/>
    </location>
</feature>
<name>A0ABV6YE74_9HYPH</name>
<feature type="domain" description="Major facilitator superfamily (MFS) profile" evidence="7">
    <location>
        <begin position="17"/>
        <end position="399"/>
    </location>
</feature>
<evidence type="ECO:0000259" key="7">
    <source>
        <dbReference type="PROSITE" id="PS50850"/>
    </source>
</evidence>
<dbReference type="Pfam" id="PF07690">
    <property type="entry name" value="MFS_1"/>
    <property type="match status" value="1"/>
</dbReference>